<keyword evidence="7" id="KW-0479">Metal-binding</keyword>
<evidence type="ECO:0000256" key="10">
    <source>
        <dbReference type="ARBA" id="ARBA00022989"/>
    </source>
</evidence>
<evidence type="ECO:0000256" key="11">
    <source>
        <dbReference type="ARBA" id="ARBA00023049"/>
    </source>
</evidence>
<organism evidence="15 16">
    <name type="scientific">Candidatus Nomurabacteria bacterium RIFCSPHIGHO2_02_FULL_37_13</name>
    <dbReference type="NCBI Taxonomy" id="1801750"/>
    <lineage>
        <taxon>Bacteria</taxon>
        <taxon>Candidatus Nomuraibacteriota</taxon>
    </lineage>
</organism>
<dbReference type="Pfam" id="PF02163">
    <property type="entry name" value="Peptidase_M50"/>
    <property type="match status" value="1"/>
</dbReference>
<dbReference type="GO" id="GO:0006508">
    <property type="term" value="P:proteolysis"/>
    <property type="evidence" value="ECO:0007669"/>
    <property type="project" value="UniProtKB-KW"/>
</dbReference>
<evidence type="ECO:0000256" key="6">
    <source>
        <dbReference type="ARBA" id="ARBA00022692"/>
    </source>
</evidence>
<feature type="transmembrane region" description="Helical" evidence="13">
    <location>
        <begin position="6"/>
        <end position="28"/>
    </location>
</feature>
<protein>
    <recommendedName>
        <fullName evidence="14">Peptidase M50 domain-containing protein</fullName>
    </recommendedName>
</protein>
<dbReference type="InterPro" id="IPR052348">
    <property type="entry name" value="Metallopeptidase_M50B"/>
</dbReference>
<feature type="domain" description="Peptidase M50" evidence="14">
    <location>
        <begin position="136"/>
        <end position="176"/>
    </location>
</feature>
<evidence type="ECO:0000256" key="7">
    <source>
        <dbReference type="ARBA" id="ARBA00022723"/>
    </source>
</evidence>
<dbReference type="CDD" id="cd06158">
    <property type="entry name" value="S2P-M50_like_1"/>
    <property type="match status" value="1"/>
</dbReference>
<dbReference type="InterPro" id="IPR044537">
    <property type="entry name" value="Rip2-like"/>
</dbReference>
<keyword evidence="8" id="KW-0378">Hydrolase</keyword>
<comment type="cofactor">
    <cofactor evidence="1">
        <name>Zn(2+)</name>
        <dbReference type="ChEBI" id="CHEBI:29105"/>
    </cofactor>
</comment>
<proteinExistence type="inferred from homology"/>
<dbReference type="InterPro" id="IPR008915">
    <property type="entry name" value="Peptidase_M50"/>
</dbReference>
<accession>A0A1F6W425</accession>
<evidence type="ECO:0000256" key="13">
    <source>
        <dbReference type="SAM" id="Phobius"/>
    </source>
</evidence>
<evidence type="ECO:0000256" key="2">
    <source>
        <dbReference type="ARBA" id="ARBA00004651"/>
    </source>
</evidence>
<dbReference type="EMBL" id="MFUA01000022">
    <property type="protein sequence ID" value="OGI76639.1"/>
    <property type="molecule type" value="Genomic_DNA"/>
</dbReference>
<dbReference type="GO" id="GO:0005886">
    <property type="term" value="C:plasma membrane"/>
    <property type="evidence" value="ECO:0007669"/>
    <property type="project" value="UniProtKB-SubCell"/>
</dbReference>
<gene>
    <name evidence="15" type="ORF">A3B85_01055</name>
</gene>
<keyword evidence="4" id="KW-1003">Cell membrane</keyword>
<evidence type="ECO:0000256" key="3">
    <source>
        <dbReference type="ARBA" id="ARBA00007931"/>
    </source>
</evidence>
<evidence type="ECO:0000256" key="1">
    <source>
        <dbReference type="ARBA" id="ARBA00001947"/>
    </source>
</evidence>
<evidence type="ECO:0000256" key="9">
    <source>
        <dbReference type="ARBA" id="ARBA00022833"/>
    </source>
</evidence>
<reference evidence="15 16" key="1">
    <citation type="journal article" date="2016" name="Nat. Commun.">
        <title>Thousands of microbial genomes shed light on interconnected biogeochemical processes in an aquifer system.</title>
        <authorList>
            <person name="Anantharaman K."/>
            <person name="Brown C.T."/>
            <person name="Hug L.A."/>
            <person name="Sharon I."/>
            <person name="Castelle C.J."/>
            <person name="Probst A.J."/>
            <person name="Thomas B.C."/>
            <person name="Singh A."/>
            <person name="Wilkins M.J."/>
            <person name="Karaoz U."/>
            <person name="Brodie E.L."/>
            <person name="Williams K.H."/>
            <person name="Hubbard S.S."/>
            <person name="Banfield J.F."/>
        </authorList>
    </citation>
    <scope>NUCLEOTIDE SEQUENCE [LARGE SCALE GENOMIC DNA]</scope>
</reference>
<name>A0A1F6W425_9BACT</name>
<keyword evidence="9" id="KW-0862">Zinc</keyword>
<keyword evidence="6 13" id="KW-0812">Transmembrane</keyword>
<evidence type="ECO:0000256" key="4">
    <source>
        <dbReference type="ARBA" id="ARBA00022475"/>
    </source>
</evidence>
<dbReference type="PANTHER" id="PTHR35864">
    <property type="entry name" value="ZINC METALLOPROTEASE MJ0611-RELATED"/>
    <property type="match status" value="1"/>
</dbReference>
<sequence length="213" mass="23702">MNATDAIFYIAILVMSVVIHEVSHGYMAEYFGDSTARHAGRLTLNPLKHLDLFGSILLPAFLVLSHSPFLFGWAKPVPYNPDNLTNKKWGTIAVASAGVLANISIAILFGIIIRLASSFGLSFYNPIFPHPFYVITFIIVAVNLALGIFNLIPIPPLDGSKILFSFLPVSFYRAISFFEQYSLILLLIFIGFFSDYLYPILAYLFHLITGLAF</sequence>
<feature type="transmembrane region" description="Helical" evidence="13">
    <location>
        <begin position="89"/>
        <end position="112"/>
    </location>
</feature>
<dbReference type="Proteomes" id="UP000178374">
    <property type="component" value="Unassembled WGS sequence"/>
</dbReference>
<feature type="transmembrane region" description="Helical" evidence="13">
    <location>
        <begin position="49"/>
        <end position="69"/>
    </location>
</feature>
<evidence type="ECO:0000256" key="5">
    <source>
        <dbReference type="ARBA" id="ARBA00022670"/>
    </source>
</evidence>
<dbReference type="STRING" id="1801750.A3B85_01055"/>
<comment type="caution">
    <text evidence="15">The sequence shown here is derived from an EMBL/GenBank/DDBJ whole genome shotgun (WGS) entry which is preliminary data.</text>
</comment>
<evidence type="ECO:0000313" key="16">
    <source>
        <dbReference type="Proteomes" id="UP000178374"/>
    </source>
</evidence>
<dbReference type="GO" id="GO:0046872">
    <property type="term" value="F:metal ion binding"/>
    <property type="evidence" value="ECO:0007669"/>
    <property type="project" value="UniProtKB-KW"/>
</dbReference>
<feature type="transmembrane region" description="Helical" evidence="13">
    <location>
        <begin position="132"/>
        <end position="154"/>
    </location>
</feature>
<evidence type="ECO:0000256" key="8">
    <source>
        <dbReference type="ARBA" id="ARBA00022801"/>
    </source>
</evidence>
<evidence type="ECO:0000259" key="14">
    <source>
        <dbReference type="Pfam" id="PF02163"/>
    </source>
</evidence>
<keyword evidence="12 13" id="KW-0472">Membrane</keyword>
<dbReference type="GO" id="GO:0008237">
    <property type="term" value="F:metallopeptidase activity"/>
    <property type="evidence" value="ECO:0007669"/>
    <property type="project" value="UniProtKB-KW"/>
</dbReference>
<evidence type="ECO:0000313" key="15">
    <source>
        <dbReference type="EMBL" id="OGI76639.1"/>
    </source>
</evidence>
<keyword evidence="10 13" id="KW-1133">Transmembrane helix</keyword>
<dbReference type="PANTHER" id="PTHR35864:SF1">
    <property type="entry name" value="ZINC METALLOPROTEASE YWHC-RELATED"/>
    <property type="match status" value="1"/>
</dbReference>
<comment type="subcellular location">
    <subcellularLocation>
        <location evidence="2">Cell membrane</location>
        <topology evidence="2">Multi-pass membrane protein</topology>
    </subcellularLocation>
</comment>
<comment type="similarity">
    <text evidence="3">Belongs to the peptidase M50B family.</text>
</comment>
<keyword evidence="11" id="KW-0482">Metalloprotease</keyword>
<keyword evidence="5" id="KW-0645">Protease</keyword>
<dbReference type="AlphaFoldDB" id="A0A1F6W425"/>
<evidence type="ECO:0000256" key="12">
    <source>
        <dbReference type="ARBA" id="ARBA00023136"/>
    </source>
</evidence>
<feature type="transmembrane region" description="Helical" evidence="13">
    <location>
        <begin position="174"/>
        <end position="198"/>
    </location>
</feature>